<sequence>MAEFLSDLFINALPKLTAALLAWALVSFVVWKPRLTWLLLALLPGGIATIAVYAATGTVSGTALALIVLTIAPAALALRWAARHLW</sequence>
<evidence type="ECO:0000313" key="3">
    <source>
        <dbReference type="Proteomes" id="UP000215367"/>
    </source>
</evidence>
<dbReference type="Proteomes" id="UP000215367">
    <property type="component" value="Unassembled WGS sequence"/>
</dbReference>
<protein>
    <submittedName>
        <fullName evidence="2">Uncharacterized protein</fullName>
    </submittedName>
</protein>
<keyword evidence="1" id="KW-1133">Transmembrane helix</keyword>
<gene>
    <name evidence="2" type="ORF">CHT98_23805</name>
</gene>
<dbReference type="RefSeq" id="WP_094305929.1">
    <property type="nucleotide sequence ID" value="NZ_NOWT01000028.1"/>
</dbReference>
<name>A0A235H8S8_AZOBR</name>
<reference evidence="2 3" key="1">
    <citation type="submission" date="2017-07" db="EMBL/GenBank/DDBJ databases">
        <title>Whole genome sequence of Azospirillum brasilense 2A1, a potential biofertilizer strain.</title>
        <authorList>
            <person name="Fontana C.A."/>
            <person name="Toffoli L.M."/>
            <person name="Salazar S.M."/>
            <person name="Puglisi E."/>
            <person name="Pedraza R."/>
            <person name="Bassi D."/>
            <person name="Cocconcelli P.S."/>
        </authorList>
    </citation>
    <scope>NUCLEOTIDE SEQUENCE [LARGE SCALE GENOMIC DNA]</scope>
    <source>
        <strain evidence="2 3">2A1</strain>
    </source>
</reference>
<keyword evidence="1" id="KW-0472">Membrane</keyword>
<feature type="transmembrane region" description="Helical" evidence="1">
    <location>
        <begin position="38"/>
        <end position="56"/>
    </location>
</feature>
<dbReference type="EMBL" id="NOWT01000028">
    <property type="protein sequence ID" value="OYD81873.1"/>
    <property type="molecule type" value="Genomic_DNA"/>
</dbReference>
<keyword evidence="1" id="KW-0812">Transmembrane</keyword>
<evidence type="ECO:0000256" key="1">
    <source>
        <dbReference type="SAM" id="Phobius"/>
    </source>
</evidence>
<organism evidence="2 3">
    <name type="scientific">Azospirillum brasilense</name>
    <dbReference type="NCBI Taxonomy" id="192"/>
    <lineage>
        <taxon>Bacteria</taxon>
        <taxon>Pseudomonadati</taxon>
        <taxon>Pseudomonadota</taxon>
        <taxon>Alphaproteobacteria</taxon>
        <taxon>Rhodospirillales</taxon>
        <taxon>Azospirillaceae</taxon>
        <taxon>Azospirillum</taxon>
    </lineage>
</organism>
<feature type="transmembrane region" description="Helical" evidence="1">
    <location>
        <begin position="12"/>
        <end position="31"/>
    </location>
</feature>
<feature type="transmembrane region" description="Helical" evidence="1">
    <location>
        <begin position="62"/>
        <end position="82"/>
    </location>
</feature>
<evidence type="ECO:0000313" key="2">
    <source>
        <dbReference type="EMBL" id="OYD81873.1"/>
    </source>
</evidence>
<dbReference type="AlphaFoldDB" id="A0A235H8S8"/>
<comment type="caution">
    <text evidence="2">The sequence shown here is derived from an EMBL/GenBank/DDBJ whole genome shotgun (WGS) entry which is preliminary data.</text>
</comment>
<accession>A0A235H8S8</accession>
<proteinExistence type="predicted"/>